<protein>
    <submittedName>
        <fullName evidence="2">S-ribonuclease binding protein 1</fullName>
    </submittedName>
</protein>
<sequence length="131" mass="14559">MASEGGEFTPGSLLYFRVAGLAPRPVQEENELDLLWNFGLKPKEKRPKEQDFLENNSSNDNNNNSTQISSVDFLQSVSTGLGLSLDNSQLASSGDSTLFRLIGDDLDRKLQTHDIEIDKYLKIQVEKKIGA</sequence>
<organism evidence="2 3">
    <name type="scientific">Forsythia ovata</name>
    <dbReference type="NCBI Taxonomy" id="205694"/>
    <lineage>
        <taxon>Eukaryota</taxon>
        <taxon>Viridiplantae</taxon>
        <taxon>Streptophyta</taxon>
        <taxon>Embryophyta</taxon>
        <taxon>Tracheophyta</taxon>
        <taxon>Spermatophyta</taxon>
        <taxon>Magnoliopsida</taxon>
        <taxon>eudicotyledons</taxon>
        <taxon>Gunneridae</taxon>
        <taxon>Pentapetalae</taxon>
        <taxon>asterids</taxon>
        <taxon>lamiids</taxon>
        <taxon>Lamiales</taxon>
        <taxon>Oleaceae</taxon>
        <taxon>Forsythieae</taxon>
        <taxon>Forsythia</taxon>
    </lineage>
</organism>
<gene>
    <name evidence="2" type="ORF">Fot_20414</name>
</gene>
<keyword evidence="3" id="KW-1185">Reference proteome</keyword>
<comment type="caution">
    <text evidence="2">The sequence shown here is derived from an EMBL/GenBank/DDBJ whole genome shotgun (WGS) entry which is preliminary data.</text>
</comment>
<proteinExistence type="predicted"/>
<feature type="compositionally biased region" description="Low complexity" evidence="1">
    <location>
        <begin position="55"/>
        <end position="65"/>
    </location>
</feature>
<evidence type="ECO:0000313" key="2">
    <source>
        <dbReference type="EMBL" id="KAL2527813.1"/>
    </source>
</evidence>
<name>A0ABD1USZ5_9LAMI</name>
<dbReference type="EMBL" id="JBFOLJ010000006">
    <property type="protein sequence ID" value="KAL2527813.1"/>
    <property type="molecule type" value="Genomic_DNA"/>
</dbReference>
<dbReference type="Proteomes" id="UP001604277">
    <property type="component" value="Unassembled WGS sequence"/>
</dbReference>
<dbReference type="AlphaFoldDB" id="A0ABD1USZ5"/>
<feature type="region of interest" description="Disordered" evidence="1">
    <location>
        <begin position="47"/>
        <end position="67"/>
    </location>
</feature>
<evidence type="ECO:0000313" key="3">
    <source>
        <dbReference type="Proteomes" id="UP001604277"/>
    </source>
</evidence>
<accession>A0ABD1USZ5</accession>
<reference evidence="3" key="1">
    <citation type="submission" date="2024-07" db="EMBL/GenBank/DDBJ databases">
        <title>Two chromosome-level genome assemblies of Korean endemic species Abeliophyllum distichum and Forsythia ovata (Oleaceae).</title>
        <authorList>
            <person name="Jang H."/>
        </authorList>
    </citation>
    <scope>NUCLEOTIDE SEQUENCE [LARGE SCALE GENOMIC DNA]</scope>
</reference>
<evidence type="ECO:0000256" key="1">
    <source>
        <dbReference type="SAM" id="MobiDB-lite"/>
    </source>
</evidence>